<evidence type="ECO:0000313" key="1">
    <source>
        <dbReference type="EMBL" id="ESU25677.1"/>
    </source>
</evidence>
<proteinExistence type="predicted"/>
<organism evidence="1 2">
    <name type="scientific">Flavobacterium saliperosum S13</name>
    <dbReference type="NCBI Taxonomy" id="1341155"/>
    <lineage>
        <taxon>Bacteria</taxon>
        <taxon>Pseudomonadati</taxon>
        <taxon>Bacteroidota</taxon>
        <taxon>Flavobacteriia</taxon>
        <taxon>Flavobacteriales</taxon>
        <taxon>Flavobacteriaceae</taxon>
        <taxon>Flavobacterium</taxon>
    </lineage>
</organism>
<keyword evidence="2" id="KW-1185">Reference proteome</keyword>
<name>A0ABN0QGH2_9FLAO</name>
<dbReference type="EMBL" id="AVFO01000027">
    <property type="protein sequence ID" value="ESU25677.1"/>
    <property type="molecule type" value="Genomic_DNA"/>
</dbReference>
<reference evidence="1 2" key="1">
    <citation type="submission" date="2013-08" db="EMBL/GenBank/DDBJ databases">
        <title>Flavobacterium saliperosum type strain genome sequencing.</title>
        <authorList>
            <person name="Lee K."/>
            <person name="Yi H."/>
            <person name="Park S."/>
            <person name="Chun J."/>
        </authorList>
    </citation>
    <scope>NUCLEOTIDE SEQUENCE [LARGE SCALE GENOMIC DNA]</scope>
    <source>
        <strain evidence="1 2">S13</strain>
    </source>
</reference>
<sequence>MGVFAEKGESGYPLYLLLHFVSQKDAAAIPNANVLIIQAQNKLTTMFLVTQLFL</sequence>
<accession>A0ABN0QGH2</accession>
<gene>
    <name evidence="1" type="ORF">FSS13T_14670</name>
</gene>
<comment type="caution">
    <text evidence="1">The sequence shown here is derived from an EMBL/GenBank/DDBJ whole genome shotgun (WGS) entry which is preliminary data.</text>
</comment>
<protein>
    <submittedName>
        <fullName evidence="1">Uncharacterized protein</fullName>
    </submittedName>
</protein>
<dbReference type="Proteomes" id="UP000018234">
    <property type="component" value="Unassembled WGS sequence"/>
</dbReference>
<evidence type="ECO:0000313" key="2">
    <source>
        <dbReference type="Proteomes" id="UP000018234"/>
    </source>
</evidence>